<keyword evidence="1" id="KW-0472">Membrane</keyword>
<feature type="transmembrane region" description="Helical" evidence="1">
    <location>
        <begin position="140"/>
        <end position="159"/>
    </location>
</feature>
<evidence type="ECO:0000313" key="2">
    <source>
        <dbReference type="EMBL" id="SFI55238.1"/>
    </source>
</evidence>
<keyword evidence="3" id="KW-1185">Reference proteome</keyword>
<gene>
    <name evidence="2" type="ORF">SAMN04487775_102336</name>
</gene>
<proteinExistence type="predicted"/>
<feature type="transmembrane region" description="Helical" evidence="1">
    <location>
        <begin position="288"/>
        <end position="306"/>
    </location>
</feature>
<protein>
    <recommendedName>
        <fullName evidence="4">DUF4129 domain-containing protein</fullName>
    </recommendedName>
</protein>
<accession>A0A1I3J5I9</accession>
<name>A0A1I3J5I9_9SPIR</name>
<evidence type="ECO:0000313" key="3">
    <source>
        <dbReference type="Proteomes" id="UP000182737"/>
    </source>
</evidence>
<keyword evidence="1" id="KW-0812">Transmembrane</keyword>
<organism evidence="2 3">
    <name type="scientific">Treponema bryantii</name>
    <dbReference type="NCBI Taxonomy" id="163"/>
    <lineage>
        <taxon>Bacteria</taxon>
        <taxon>Pseudomonadati</taxon>
        <taxon>Spirochaetota</taxon>
        <taxon>Spirochaetia</taxon>
        <taxon>Spirochaetales</taxon>
        <taxon>Treponemataceae</taxon>
        <taxon>Treponema</taxon>
    </lineage>
</organism>
<dbReference type="EMBL" id="FORI01000002">
    <property type="protein sequence ID" value="SFI55238.1"/>
    <property type="molecule type" value="Genomic_DNA"/>
</dbReference>
<dbReference type="Proteomes" id="UP000182737">
    <property type="component" value="Unassembled WGS sequence"/>
</dbReference>
<feature type="transmembrane region" description="Helical" evidence="1">
    <location>
        <begin position="52"/>
        <end position="73"/>
    </location>
</feature>
<reference evidence="3" key="1">
    <citation type="submission" date="2016-10" db="EMBL/GenBank/DDBJ databases">
        <authorList>
            <person name="Varghese N."/>
            <person name="Submissions S."/>
        </authorList>
    </citation>
    <scope>NUCLEOTIDE SEQUENCE [LARGE SCALE GENOMIC DNA]</scope>
    <source>
        <strain evidence="3">XBD1002</strain>
    </source>
</reference>
<evidence type="ECO:0008006" key="4">
    <source>
        <dbReference type="Google" id="ProtNLM"/>
    </source>
</evidence>
<feature type="transmembrane region" description="Helical" evidence="1">
    <location>
        <begin position="209"/>
        <end position="228"/>
    </location>
</feature>
<dbReference type="AlphaFoldDB" id="A0A1I3J5I9"/>
<evidence type="ECO:0000256" key="1">
    <source>
        <dbReference type="SAM" id="Phobius"/>
    </source>
</evidence>
<feature type="transmembrane region" description="Helical" evidence="1">
    <location>
        <begin position="165"/>
        <end position="188"/>
    </location>
</feature>
<keyword evidence="1" id="KW-1133">Transmembrane helix</keyword>
<feature type="transmembrane region" description="Helical" evidence="1">
    <location>
        <begin position="24"/>
        <end position="45"/>
    </location>
</feature>
<sequence length="461" mass="53240">MLTVTSIFSTVINNYEVDRVLIDWFSYLIIIASGIIFTIVLQIFTLEKIKPAMHIVFIVFYLLILLVVCYFTGKTNAPYVLLVLTAIQYFLQAGINELFIFHDKFTADCETFEGKELEQHLFHNNLSAIDLTEKIKGQQAIMFALSVVMFIVLVFGKLSEGHFTPLTTVLVAIFYISVLFCCFMLSIFKNDIFYAFLGFKNYISHGKKLVGAVLLIAAVSGGAAAVISSDTPLIKIKYVEEYKESKEKKPQIMSEMNYLNLPDFEPVNDDFYGKESKPSWIIDLIFELIKYAAIIALIGGALYFFIKPFFTRHFRVFWSEGRLFKFLRELWHDFIDFLKYIFAKSPDLSNKYSTVQSKKFHDTMMDFLKKTKRSKEKIEEIDRLTKHFMRLIDFGQSQGIKYTQTLAPAEYTALFKMSAANKAGLLFEKALYDKNTLSSEEEKEFIDNVNRVISEYQGNQE</sequence>